<gene>
    <name evidence="8" type="ORF">BCR15_12730</name>
</gene>
<dbReference type="EMBL" id="MBQD01000004">
    <property type="protein sequence ID" value="OCL36940.1"/>
    <property type="molecule type" value="Genomic_DNA"/>
</dbReference>
<evidence type="ECO:0000259" key="6">
    <source>
        <dbReference type="Pfam" id="PF16874"/>
    </source>
</evidence>
<dbReference type="GO" id="GO:0004557">
    <property type="term" value="F:alpha-galactosidase activity"/>
    <property type="evidence" value="ECO:0007669"/>
    <property type="project" value="UniProtKB-UniRule"/>
</dbReference>
<dbReference type="Pfam" id="PF16875">
    <property type="entry name" value="Glyco_hydro_36N"/>
    <property type="match status" value="1"/>
</dbReference>
<dbReference type="InterPro" id="IPR000111">
    <property type="entry name" value="Glyco_hydro_27/36_CS"/>
</dbReference>
<evidence type="ECO:0000256" key="3">
    <source>
        <dbReference type="ARBA" id="ARBA00022801"/>
    </source>
</evidence>
<dbReference type="PROSITE" id="PS00512">
    <property type="entry name" value="ALPHA_GALACTOSIDASE"/>
    <property type="match status" value="1"/>
</dbReference>
<evidence type="ECO:0000256" key="1">
    <source>
        <dbReference type="ARBA" id="ARBA00001255"/>
    </source>
</evidence>
<dbReference type="CDD" id="cd14791">
    <property type="entry name" value="GH36"/>
    <property type="match status" value="1"/>
</dbReference>
<comment type="caution">
    <text evidence="8">The sequence shown here is derived from an EMBL/GenBank/DDBJ whole genome shotgun (WGS) entry which is preliminary data.</text>
</comment>
<dbReference type="Pfam" id="PF16874">
    <property type="entry name" value="Glyco_hydro_36C"/>
    <property type="match status" value="1"/>
</dbReference>
<comment type="catalytic activity">
    <reaction evidence="1 5">
        <text>Hydrolysis of terminal, non-reducing alpha-D-galactose residues in alpha-D-galactosides, including galactose oligosaccharides, galactomannans and galactolipids.</text>
        <dbReference type="EC" id="3.2.1.22"/>
    </reaction>
</comment>
<keyword evidence="9" id="KW-1185">Reference proteome</keyword>
<dbReference type="RefSeq" id="WP_068749910.1">
    <property type="nucleotide sequence ID" value="NZ_LR214441.1"/>
</dbReference>
<dbReference type="Pfam" id="PF02065">
    <property type="entry name" value="Melibiase"/>
    <property type="match status" value="1"/>
</dbReference>
<evidence type="ECO:0000259" key="7">
    <source>
        <dbReference type="Pfam" id="PF16875"/>
    </source>
</evidence>
<keyword evidence="3 5" id="KW-0378">Hydrolase</keyword>
<organism evidence="8 9">
    <name type="scientific">Tessaracoccus lapidicaptus</name>
    <dbReference type="NCBI Taxonomy" id="1427523"/>
    <lineage>
        <taxon>Bacteria</taxon>
        <taxon>Bacillati</taxon>
        <taxon>Actinomycetota</taxon>
        <taxon>Actinomycetes</taxon>
        <taxon>Propionibacteriales</taxon>
        <taxon>Propionibacteriaceae</taxon>
        <taxon>Tessaracoccus</taxon>
    </lineage>
</organism>
<dbReference type="InterPro" id="IPR017853">
    <property type="entry name" value="GH"/>
</dbReference>
<dbReference type="InterPro" id="IPR038417">
    <property type="entry name" value="Alpga-gal_N_sf"/>
</dbReference>
<dbReference type="PANTHER" id="PTHR43053">
    <property type="entry name" value="GLYCOSIDASE FAMILY 31"/>
    <property type="match status" value="1"/>
</dbReference>
<dbReference type="InterPro" id="IPR013780">
    <property type="entry name" value="Glyco_hydro_b"/>
</dbReference>
<dbReference type="FunFam" id="3.20.20.70:FF:000118">
    <property type="entry name" value="Alpha-galactosidase"/>
    <property type="match status" value="1"/>
</dbReference>
<dbReference type="InterPro" id="IPR050985">
    <property type="entry name" value="Alpha-glycosidase_related"/>
</dbReference>
<dbReference type="Gene3D" id="3.20.20.70">
    <property type="entry name" value="Aldolase class I"/>
    <property type="match status" value="1"/>
</dbReference>
<evidence type="ECO:0000313" key="9">
    <source>
        <dbReference type="Proteomes" id="UP000093501"/>
    </source>
</evidence>
<comment type="similarity">
    <text evidence="5">Belongs to the glycosyl hydrolase.</text>
</comment>
<dbReference type="InterPro" id="IPR031705">
    <property type="entry name" value="Glyco_hydro_36_C"/>
</dbReference>
<dbReference type="PANTHER" id="PTHR43053:SF3">
    <property type="entry name" value="ALPHA-GALACTOSIDASE C-RELATED"/>
    <property type="match status" value="1"/>
</dbReference>
<feature type="domain" description="Glycosyl hydrolase family 36 N-terminal" evidence="7">
    <location>
        <begin position="27"/>
        <end position="275"/>
    </location>
</feature>
<dbReference type="Proteomes" id="UP000093501">
    <property type="component" value="Unassembled WGS sequence"/>
</dbReference>
<dbReference type="PRINTS" id="PR00743">
    <property type="entry name" value="GLHYDRLASE36"/>
</dbReference>
<dbReference type="InterPro" id="IPR002252">
    <property type="entry name" value="Glyco_hydro_36"/>
</dbReference>
<dbReference type="AlphaFoldDB" id="A0A1C0ARL2"/>
<name>A0A1C0ARL2_9ACTN</name>
<evidence type="ECO:0000256" key="2">
    <source>
        <dbReference type="ARBA" id="ARBA00012755"/>
    </source>
</evidence>
<dbReference type="InterPro" id="IPR013785">
    <property type="entry name" value="Aldolase_TIM"/>
</dbReference>
<evidence type="ECO:0000256" key="5">
    <source>
        <dbReference type="PIRNR" id="PIRNR005536"/>
    </source>
</evidence>
<dbReference type="Gene3D" id="2.70.98.60">
    <property type="entry name" value="alpha-galactosidase from lactobacil brevis"/>
    <property type="match status" value="1"/>
</dbReference>
<evidence type="ECO:0000313" key="8">
    <source>
        <dbReference type="EMBL" id="OCL36940.1"/>
    </source>
</evidence>
<reference evidence="9" key="1">
    <citation type="submission" date="2016-07" db="EMBL/GenBank/DDBJ databases">
        <authorList>
            <person name="Florea S."/>
            <person name="Webb J.S."/>
            <person name="Jaromczyk J."/>
            <person name="Schardl C.L."/>
        </authorList>
    </citation>
    <scope>NUCLEOTIDE SEQUENCE [LARGE SCALE GENOMIC DNA]</scope>
    <source>
        <strain evidence="9">IPBSL-7</strain>
    </source>
</reference>
<accession>A0A1C0ARL2</accession>
<feature type="domain" description="Glycosyl hydrolase family 36 C-terminal" evidence="6">
    <location>
        <begin position="631"/>
        <end position="734"/>
    </location>
</feature>
<dbReference type="PIRSF" id="PIRSF005536">
    <property type="entry name" value="Agal"/>
    <property type="match status" value="1"/>
</dbReference>
<evidence type="ECO:0000256" key="4">
    <source>
        <dbReference type="ARBA" id="ARBA00023295"/>
    </source>
</evidence>
<dbReference type="InterPro" id="IPR031704">
    <property type="entry name" value="Glyco_hydro_36_N"/>
</dbReference>
<keyword evidence="4 5" id="KW-0326">Glycosidase</keyword>
<dbReference type="SUPFAM" id="SSF51445">
    <property type="entry name" value="(Trans)glycosidases"/>
    <property type="match status" value="1"/>
</dbReference>
<dbReference type="GO" id="GO:0016052">
    <property type="term" value="P:carbohydrate catabolic process"/>
    <property type="evidence" value="ECO:0007669"/>
    <property type="project" value="InterPro"/>
</dbReference>
<proteinExistence type="inferred from homology"/>
<sequence>MSHPVNAFVTLRSEGVGVVVDLAAGRLPALLHWGADPGELTLDDVATLALTAVMPAAPSMVDDPTRLAILPEHWAGWVGRPGLSGSRPDGSAWSPRFVTHTLLIDGEPREASDEAPSLIELGTGTLTVVARDDAAGLEITLTLELTAGGVLRSRAVLANTGGDDYRVDDLILAYPVPTVASELQDQAGRWAKERVPQRRAFTVGAHVREGRKGRTGADAATVLHAGVPGFSFADGEVWGVHVGWSGNHTHLAERNFTGEQVIGGGELLLPGEVVLSPGESYTSPWLYGSYGVGLDEVARRFHRYLRSRPQHPSSVRPVTINVWEAVYFDHSLEPLLELAEKAAAVGVERYVLDDGWFGARRDDHAGLGDWVVSRDVWPNGLHPLVNRVKELGMQFGLWFEPEMVNEDSDVARAHPEWIMATGGRTPVETRFQQVINLGIPECYAHIRDQIFAMLAEYDISYIKWDHNRDLIDAGTHPLGRAGVHAQTEAVYRLIDEIKAAHPGLEIESCSSGGARVDLGILQRTDRVWVSDCIDPLERQDMMRWTQQLLPPEMLGSHIASLTSHTTGRTHELNFRAATALFGHLGIEWDLRQASDDELAELGEWIAFHKAHRDLLHGGDLVRLDFPDESLTATGVVALDRSRAIYSYAAVSTHVTSLRGRLRMPGLDPARRYRVSPVLVGRVPSGLRPPAWWGVKRDMATETVDLTHGRPPKLVPVAEEAGVVLPGSLLASAGLMEASVHPDHALIYLVDAVD</sequence>
<protein>
    <recommendedName>
        <fullName evidence="2 5">Alpha-galactosidase</fullName>
        <ecNumber evidence="2 5">3.2.1.22</ecNumber>
    </recommendedName>
</protein>
<dbReference type="EC" id="3.2.1.22" evidence="2 5"/>
<dbReference type="Gene3D" id="2.60.40.1180">
    <property type="entry name" value="Golgi alpha-mannosidase II"/>
    <property type="match status" value="1"/>
</dbReference>